<dbReference type="Proteomes" id="UP001266305">
    <property type="component" value="Unassembled WGS sequence"/>
</dbReference>
<accession>A0ABQ9TLZ0</accession>
<protein>
    <submittedName>
        <fullName evidence="8">AFG3-like protein 1</fullName>
    </submittedName>
</protein>
<comment type="cofactor">
    <cofactor evidence="1">
        <name>Zn(2+)</name>
        <dbReference type="ChEBI" id="CHEBI:29105"/>
    </cofactor>
</comment>
<gene>
    <name evidence="8" type="primary">AFG3L1_1</name>
    <name evidence="8" type="ORF">P7K49_037086</name>
</gene>
<evidence type="ECO:0000313" key="8">
    <source>
        <dbReference type="EMBL" id="KAK2085786.1"/>
    </source>
</evidence>
<dbReference type="InterPro" id="IPR050928">
    <property type="entry name" value="ATP-dep_Zn_Metalloprotease"/>
</dbReference>
<keyword evidence="2" id="KW-0479">Metal-binding</keyword>
<organism evidence="8 9">
    <name type="scientific">Saguinus oedipus</name>
    <name type="common">Cotton-top tamarin</name>
    <name type="synonym">Oedipomidas oedipus</name>
    <dbReference type="NCBI Taxonomy" id="9490"/>
    <lineage>
        <taxon>Eukaryota</taxon>
        <taxon>Metazoa</taxon>
        <taxon>Chordata</taxon>
        <taxon>Craniata</taxon>
        <taxon>Vertebrata</taxon>
        <taxon>Euteleostomi</taxon>
        <taxon>Mammalia</taxon>
        <taxon>Eutheria</taxon>
        <taxon>Euarchontoglires</taxon>
        <taxon>Primates</taxon>
        <taxon>Haplorrhini</taxon>
        <taxon>Platyrrhini</taxon>
        <taxon>Cebidae</taxon>
        <taxon>Callitrichinae</taxon>
        <taxon>Saguinus</taxon>
    </lineage>
</organism>
<dbReference type="PANTHER" id="PTHR43655:SF7">
    <property type="entry name" value="AFG3-LIKE PROTEIN 1"/>
    <property type="match status" value="1"/>
</dbReference>
<keyword evidence="6" id="KW-0645">Protease</keyword>
<dbReference type="Gene3D" id="1.20.58.760">
    <property type="entry name" value="Peptidase M41"/>
    <property type="match status" value="1"/>
</dbReference>
<feature type="domain" description="Peptidase M41" evidence="7">
    <location>
        <begin position="113"/>
        <end position="153"/>
    </location>
</feature>
<dbReference type="SUPFAM" id="SSF140990">
    <property type="entry name" value="FtsH protease domain-like"/>
    <property type="match status" value="1"/>
</dbReference>
<dbReference type="InterPro" id="IPR037219">
    <property type="entry name" value="Peptidase_M41-like"/>
</dbReference>
<keyword evidence="4" id="KW-0862">Zinc</keyword>
<keyword evidence="9" id="KW-1185">Reference proteome</keyword>
<feature type="domain" description="Peptidase M41" evidence="7">
    <location>
        <begin position="49"/>
        <end position="87"/>
    </location>
</feature>
<evidence type="ECO:0000313" key="9">
    <source>
        <dbReference type="Proteomes" id="UP001266305"/>
    </source>
</evidence>
<dbReference type="InterPro" id="IPR000642">
    <property type="entry name" value="Peptidase_M41"/>
</dbReference>
<comment type="caution">
    <text evidence="8">The sequence shown here is derived from an EMBL/GenBank/DDBJ whole genome shotgun (WGS) entry which is preliminary data.</text>
</comment>
<dbReference type="PANTHER" id="PTHR43655">
    <property type="entry name" value="ATP-DEPENDENT PROTEASE"/>
    <property type="match status" value="1"/>
</dbReference>
<dbReference type="Pfam" id="PF01434">
    <property type="entry name" value="Peptidase_M41"/>
    <property type="match status" value="2"/>
</dbReference>
<keyword evidence="3" id="KW-0547">Nucleotide-binding</keyword>
<keyword evidence="5" id="KW-0067">ATP-binding</keyword>
<sequence length="159" mass="18277">MFLNKADLGADISIVCNEAALIAAWHLSPSVQEKQAIERVIRGLEKTQVLQPREKTTVAYHEARHAVVGWFLEHADPLLKVGVPRCAPKKGPAVRARVRWTWLLQSGFWRKGLGRVQYLLREQHLYTREQLFDRMYMMLGGRVAEQLCFGQVTVVLRRT</sequence>
<evidence type="ECO:0000256" key="6">
    <source>
        <dbReference type="ARBA" id="ARBA00023049"/>
    </source>
</evidence>
<keyword evidence="6" id="KW-0378">Hydrolase</keyword>
<name>A0ABQ9TLZ0_SAGOE</name>
<evidence type="ECO:0000256" key="1">
    <source>
        <dbReference type="ARBA" id="ARBA00001947"/>
    </source>
</evidence>
<evidence type="ECO:0000256" key="4">
    <source>
        <dbReference type="ARBA" id="ARBA00022833"/>
    </source>
</evidence>
<proteinExistence type="predicted"/>
<evidence type="ECO:0000256" key="2">
    <source>
        <dbReference type="ARBA" id="ARBA00022723"/>
    </source>
</evidence>
<dbReference type="EMBL" id="JASSZA010000021">
    <property type="protein sequence ID" value="KAK2085786.1"/>
    <property type="molecule type" value="Genomic_DNA"/>
</dbReference>
<keyword evidence="6" id="KW-0482">Metalloprotease</keyword>
<evidence type="ECO:0000256" key="5">
    <source>
        <dbReference type="ARBA" id="ARBA00022840"/>
    </source>
</evidence>
<evidence type="ECO:0000256" key="3">
    <source>
        <dbReference type="ARBA" id="ARBA00022741"/>
    </source>
</evidence>
<evidence type="ECO:0000259" key="7">
    <source>
        <dbReference type="Pfam" id="PF01434"/>
    </source>
</evidence>
<reference evidence="8 9" key="1">
    <citation type="submission" date="2023-05" db="EMBL/GenBank/DDBJ databases">
        <title>B98-5 Cell Line De Novo Hybrid Assembly: An Optical Mapping Approach.</title>
        <authorList>
            <person name="Kananen K."/>
            <person name="Auerbach J.A."/>
            <person name="Kautto E."/>
            <person name="Blachly J.S."/>
        </authorList>
    </citation>
    <scope>NUCLEOTIDE SEQUENCE [LARGE SCALE GENOMIC DNA]</scope>
    <source>
        <strain evidence="8">B95-8</strain>
        <tissue evidence="8">Cell line</tissue>
    </source>
</reference>